<dbReference type="PROSITE" id="PS51384">
    <property type="entry name" value="FAD_FR"/>
    <property type="match status" value="1"/>
</dbReference>
<evidence type="ECO:0000256" key="3">
    <source>
        <dbReference type="ARBA" id="ARBA00022692"/>
    </source>
</evidence>
<dbReference type="Pfam" id="PF01794">
    <property type="entry name" value="Ferric_reduct"/>
    <property type="match status" value="1"/>
</dbReference>
<dbReference type="InterPro" id="IPR039261">
    <property type="entry name" value="FNR_nucleotide-bd"/>
</dbReference>
<dbReference type="SUPFAM" id="SSF63380">
    <property type="entry name" value="Riboflavin synthase domain-like"/>
    <property type="match status" value="1"/>
</dbReference>
<keyword evidence="9" id="KW-1185">Reference proteome</keyword>
<dbReference type="EMBL" id="SNYN01000040">
    <property type="protein sequence ID" value="TDQ43649.1"/>
    <property type="molecule type" value="Genomic_DNA"/>
</dbReference>
<dbReference type="AlphaFoldDB" id="A0A4R6UER2"/>
<dbReference type="PANTHER" id="PTHR47354:SF5">
    <property type="entry name" value="PROTEIN RFBI"/>
    <property type="match status" value="1"/>
</dbReference>
<feature type="transmembrane region" description="Helical" evidence="6">
    <location>
        <begin position="53"/>
        <end position="73"/>
    </location>
</feature>
<evidence type="ECO:0000256" key="5">
    <source>
        <dbReference type="ARBA" id="ARBA00023136"/>
    </source>
</evidence>
<feature type="transmembrane region" description="Helical" evidence="6">
    <location>
        <begin position="194"/>
        <end position="213"/>
    </location>
</feature>
<dbReference type="Proteomes" id="UP000295281">
    <property type="component" value="Unassembled WGS sequence"/>
</dbReference>
<protein>
    <submittedName>
        <fullName evidence="8">Putative ferric reductase</fullName>
    </submittedName>
</protein>
<feature type="domain" description="FAD-binding FR-type" evidence="7">
    <location>
        <begin position="216"/>
        <end position="313"/>
    </location>
</feature>
<evidence type="ECO:0000256" key="2">
    <source>
        <dbReference type="ARBA" id="ARBA00004141"/>
    </source>
</evidence>
<keyword evidence="3 6" id="KW-0812">Transmembrane</keyword>
<proteinExistence type="predicted"/>
<keyword evidence="4 6" id="KW-1133">Transmembrane helix</keyword>
<evidence type="ECO:0000256" key="1">
    <source>
        <dbReference type="ARBA" id="ARBA00001974"/>
    </source>
</evidence>
<dbReference type="GO" id="GO:0016020">
    <property type="term" value="C:membrane"/>
    <property type="evidence" value="ECO:0007669"/>
    <property type="project" value="UniProtKB-SubCell"/>
</dbReference>
<feature type="transmembrane region" description="Helical" evidence="6">
    <location>
        <begin position="135"/>
        <end position="155"/>
    </location>
</feature>
<dbReference type="InterPro" id="IPR050415">
    <property type="entry name" value="MRET"/>
</dbReference>
<comment type="subcellular location">
    <subcellularLocation>
        <location evidence="2">Membrane</location>
        <topology evidence="2">Multi-pass membrane protein</topology>
    </subcellularLocation>
</comment>
<comment type="caution">
    <text evidence="8">The sequence shown here is derived from an EMBL/GenBank/DDBJ whole genome shotgun (WGS) entry which is preliminary data.</text>
</comment>
<evidence type="ECO:0000256" key="6">
    <source>
        <dbReference type="SAM" id="Phobius"/>
    </source>
</evidence>
<keyword evidence="5 6" id="KW-0472">Membrane</keyword>
<evidence type="ECO:0000313" key="8">
    <source>
        <dbReference type="EMBL" id="TDQ43649.1"/>
    </source>
</evidence>
<dbReference type="InterPro" id="IPR017938">
    <property type="entry name" value="Riboflavin_synthase-like_b-brl"/>
</dbReference>
<feature type="transmembrane region" description="Helical" evidence="6">
    <location>
        <begin position="85"/>
        <end position="108"/>
    </location>
</feature>
<dbReference type="RefSeq" id="WP_133743722.1">
    <property type="nucleotide sequence ID" value="NZ_SNYN01000040.1"/>
</dbReference>
<name>A0A4R6UER2_9ACTN</name>
<evidence type="ECO:0000259" key="7">
    <source>
        <dbReference type="PROSITE" id="PS51384"/>
    </source>
</evidence>
<evidence type="ECO:0000313" key="9">
    <source>
        <dbReference type="Proteomes" id="UP000295281"/>
    </source>
</evidence>
<dbReference type="Gene3D" id="2.40.30.10">
    <property type="entry name" value="Translation factors"/>
    <property type="match status" value="1"/>
</dbReference>
<reference evidence="8 9" key="1">
    <citation type="submission" date="2019-03" db="EMBL/GenBank/DDBJ databases">
        <title>Genomic Encyclopedia of Type Strains, Phase IV (KMG-IV): sequencing the most valuable type-strain genomes for metagenomic binning, comparative biology and taxonomic classification.</title>
        <authorList>
            <person name="Goeker M."/>
        </authorList>
    </citation>
    <scope>NUCLEOTIDE SEQUENCE [LARGE SCALE GENOMIC DNA]</scope>
    <source>
        <strain evidence="8 9">DSM 46770</strain>
    </source>
</reference>
<feature type="transmembrane region" description="Helical" evidence="6">
    <location>
        <begin position="167"/>
        <end position="188"/>
    </location>
</feature>
<accession>A0A4R6UER2</accession>
<sequence length="437" mass="47815">MSHREHTIVRPEAEAPHRPLRVSPVVAAVVASALPFLLLVGRFDEVGGTVPGLANLTGFVGALLIWWQVLLGVRQVSALATPDRGAVVGLHAWLGASGAFFVLLHPLLEMVSERQDLLYLVRFDFTWVESSYTSLGRAALLLFLALWLSSTLARAAVRYRVWRYTHYLSYPMAVLVFLHSYELGTFLLETPWLRWYWLALAWSFAAVCAWRLAGPLLSARYRLVRAHRVSDTVTLYTLAPLGRRLRPRPGQFCHLRTGLLAPSHPFSVVESREPGGVLAFAVRNAGPFTGRLAGLAPGATVYLDGPYGTFTAEAGTDGRPSVLVAGGIGVTPFTGLVRSRPADGTWLFHVTRAAGDALFADELRARLGARYVNAVSDPASGGAPFDAREIVRRLGPRAARRARYFVCGSPGFVAHLTGSLLDQGVTADQLHIERFEW</sequence>
<evidence type="ECO:0000256" key="4">
    <source>
        <dbReference type="ARBA" id="ARBA00022989"/>
    </source>
</evidence>
<dbReference type="InterPro" id="IPR013130">
    <property type="entry name" value="Fe3_Rdtase_TM_dom"/>
</dbReference>
<comment type="cofactor">
    <cofactor evidence="1">
        <name>FAD</name>
        <dbReference type="ChEBI" id="CHEBI:57692"/>
    </cofactor>
</comment>
<organism evidence="8 9">
    <name type="scientific">Actinorugispora endophytica</name>
    <dbReference type="NCBI Taxonomy" id="1605990"/>
    <lineage>
        <taxon>Bacteria</taxon>
        <taxon>Bacillati</taxon>
        <taxon>Actinomycetota</taxon>
        <taxon>Actinomycetes</taxon>
        <taxon>Streptosporangiales</taxon>
        <taxon>Nocardiopsidaceae</taxon>
        <taxon>Actinorugispora</taxon>
    </lineage>
</organism>
<gene>
    <name evidence="8" type="ORF">EV190_14010</name>
</gene>
<dbReference type="SUPFAM" id="SSF52343">
    <property type="entry name" value="Ferredoxin reductase-like, C-terminal NADP-linked domain"/>
    <property type="match status" value="1"/>
</dbReference>
<dbReference type="Gene3D" id="3.40.50.80">
    <property type="entry name" value="Nucleotide-binding domain of ferredoxin-NADP reductase (FNR) module"/>
    <property type="match status" value="1"/>
</dbReference>
<dbReference type="InterPro" id="IPR017927">
    <property type="entry name" value="FAD-bd_FR_type"/>
</dbReference>
<feature type="transmembrane region" description="Helical" evidence="6">
    <location>
        <begin position="20"/>
        <end position="41"/>
    </location>
</feature>
<dbReference type="PANTHER" id="PTHR47354">
    <property type="entry name" value="NADH OXIDOREDUCTASE HCR"/>
    <property type="match status" value="1"/>
</dbReference>
<dbReference type="GO" id="GO:0016491">
    <property type="term" value="F:oxidoreductase activity"/>
    <property type="evidence" value="ECO:0007669"/>
    <property type="project" value="InterPro"/>
</dbReference>
<dbReference type="OrthoDB" id="9801223at2"/>